<reference evidence="2" key="1">
    <citation type="journal article" date="2019" name="Int. J. Syst. Evol. Microbiol.">
        <title>The Global Catalogue of Microorganisms (GCM) 10K type strain sequencing project: providing services to taxonomists for standard genome sequencing and annotation.</title>
        <authorList>
            <consortium name="The Broad Institute Genomics Platform"/>
            <consortium name="The Broad Institute Genome Sequencing Center for Infectious Disease"/>
            <person name="Wu L."/>
            <person name="Ma J."/>
        </authorList>
    </citation>
    <scope>NUCLEOTIDE SEQUENCE [LARGE SCALE GENOMIC DNA]</scope>
    <source>
        <strain evidence="2">KCTC 13128</strain>
    </source>
</reference>
<dbReference type="EMBL" id="JBHRSA010000043">
    <property type="protein sequence ID" value="MFC3040860.1"/>
    <property type="molecule type" value="Genomic_DNA"/>
</dbReference>
<organism evidence="1 2">
    <name type="scientific">Virgibacillus xinjiangensis</name>
    <dbReference type="NCBI Taxonomy" id="393090"/>
    <lineage>
        <taxon>Bacteria</taxon>
        <taxon>Bacillati</taxon>
        <taxon>Bacillota</taxon>
        <taxon>Bacilli</taxon>
        <taxon>Bacillales</taxon>
        <taxon>Bacillaceae</taxon>
        <taxon>Virgibacillus</taxon>
    </lineage>
</organism>
<keyword evidence="2" id="KW-1185">Reference proteome</keyword>
<evidence type="ECO:0000313" key="1">
    <source>
        <dbReference type="EMBL" id="MFC3040860.1"/>
    </source>
</evidence>
<name>A0ABV7CXW3_9BACI</name>
<proteinExistence type="predicted"/>
<protein>
    <submittedName>
        <fullName evidence="1">DUF5412 family protein</fullName>
    </submittedName>
</protein>
<dbReference type="Pfam" id="PF17428">
    <property type="entry name" value="DUF5412"/>
    <property type="match status" value="1"/>
</dbReference>
<sequence length="140" mass="15768">MIGIALVFLQAGYTKYFFTFDTDDGEFYRGPVSSPTGEYTANAYYRTYGGAAGGVDLWVEVKDNKTNEAKTIYYSDAKSRFSMEWADDDTLSIDHEEPAYPNSDRSVALDVEKEVYHDQGLACDSWVMKGEYETCHQAEG</sequence>
<dbReference type="RefSeq" id="WP_390272540.1">
    <property type="nucleotide sequence ID" value="NZ_JBHRSA010000043.1"/>
</dbReference>
<dbReference type="InterPro" id="IPR035406">
    <property type="entry name" value="DUF5412"/>
</dbReference>
<evidence type="ECO:0000313" key="2">
    <source>
        <dbReference type="Proteomes" id="UP001595279"/>
    </source>
</evidence>
<gene>
    <name evidence="1" type="ORF">ACFOGI_11430</name>
</gene>
<comment type="caution">
    <text evidence="1">The sequence shown here is derived from an EMBL/GenBank/DDBJ whole genome shotgun (WGS) entry which is preliminary data.</text>
</comment>
<accession>A0ABV7CXW3</accession>
<dbReference type="Proteomes" id="UP001595279">
    <property type="component" value="Unassembled WGS sequence"/>
</dbReference>